<dbReference type="GO" id="GO:0051082">
    <property type="term" value="F:unfolded protein binding"/>
    <property type="evidence" value="ECO:0007669"/>
    <property type="project" value="TreeGrafter"/>
</dbReference>
<accession>A0A381R7S7</accession>
<evidence type="ECO:0000313" key="3">
    <source>
        <dbReference type="EMBL" id="SUZ87640.1"/>
    </source>
</evidence>
<dbReference type="InterPro" id="IPR013805">
    <property type="entry name" value="GrpE_CC"/>
</dbReference>
<evidence type="ECO:0000256" key="2">
    <source>
        <dbReference type="ARBA" id="ARBA00023186"/>
    </source>
</evidence>
<dbReference type="Gene3D" id="2.30.22.10">
    <property type="entry name" value="Head domain of nucleotide exchange factor GrpE"/>
    <property type="match status" value="1"/>
</dbReference>
<dbReference type="PANTHER" id="PTHR21237">
    <property type="entry name" value="GRPE PROTEIN"/>
    <property type="match status" value="1"/>
</dbReference>
<protein>
    <recommendedName>
        <fullName evidence="4">Nucleotide exchange factor GrpE</fullName>
    </recommendedName>
</protein>
<dbReference type="SUPFAM" id="SSF51064">
    <property type="entry name" value="Head domain of nucleotide exchange factor GrpE"/>
    <property type="match status" value="1"/>
</dbReference>
<dbReference type="PANTHER" id="PTHR21237:SF23">
    <property type="entry name" value="GRPE PROTEIN HOMOLOG, MITOCHONDRIAL"/>
    <property type="match status" value="1"/>
</dbReference>
<gene>
    <name evidence="3" type="ORF">METZ01_LOCUS40494</name>
</gene>
<dbReference type="Pfam" id="PF01025">
    <property type="entry name" value="GrpE"/>
    <property type="match status" value="1"/>
</dbReference>
<reference evidence="3" key="1">
    <citation type="submission" date="2018-05" db="EMBL/GenBank/DDBJ databases">
        <authorList>
            <person name="Lanie J.A."/>
            <person name="Ng W.-L."/>
            <person name="Kazmierczak K.M."/>
            <person name="Andrzejewski T.M."/>
            <person name="Davidsen T.M."/>
            <person name="Wayne K.J."/>
            <person name="Tettelin H."/>
            <person name="Glass J.I."/>
            <person name="Rusch D."/>
            <person name="Podicherti R."/>
            <person name="Tsui H.-C.T."/>
            <person name="Winkler M.E."/>
        </authorList>
    </citation>
    <scope>NUCLEOTIDE SEQUENCE</scope>
</reference>
<dbReference type="SUPFAM" id="SSF58014">
    <property type="entry name" value="Coiled-coil domain of nucleotide exchange factor GrpE"/>
    <property type="match status" value="1"/>
</dbReference>
<dbReference type="GO" id="GO:0006457">
    <property type="term" value="P:protein folding"/>
    <property type="evidence" value="ECO:0007669"/>
    <property type="project" value="InterPro"/>
</dbReference>
<sequence>MVPVLDNLNRAIQAASANNDFDGLNQGVELVSKQFSRELKNNNVEIIDAKNRKFDPKTDEAFLTEETDDPEMDNMIIQELEPGYIFKDKLIKAAKVKVAHLKT</sequence>
<dbReference type="GO" id="GO:0042803">
    <property type="term" value="F:protein homodimerization activity"/>
    <property type="evidence" value="ECO:0007669"/>
    <property type="project" value="InterPro"/>
</dbReference>
<dbReference type="AlphaFoldDB" id="A0A381R7S7"/>
<proteinExistence type="inferred from homology"/>
<dbReference type="GO" id="GO:0051087">
    <property type="term" value="F:protein-folding chaperone binding"/>
    <property type="evidence" value="ECO:0007669"/>
    <property type="project" value="InterPro"/>
</dbReference>
<organism evidence="3">
    <name type="scientific">marine metagenome</name>
    <dbReference type="NCBI Taxonomy" id="408172"/>
    <lineage>
        <taxon>unclassified sequences</taxon>
        <taxon>metagenomes</taxon>
        <taxon>ecological metagenomes</taxon>
    </lineage>
</organism>
<comment type="similarity">
    <text evidence="1">Belongs to the GrpE family.</text>
</comment>
<dbReference type="EMBL" id="UINC01001734">
    <property type="protein sequence ID" value="SUZ87640.1"/>
    <property type="molecule type" value="Genomic_DNA"/>
</dbReference>
<dbReference type="GO" id="GO:0000774">
    <property type="term" value="F:adenyl-nucleotide exchange factor activity"/>
    <property type="evidence" value="ECO:0007669"/>
    <property type="project" value="InterPro"/>
</dbReference>
<evidence type="ECO:0000256" key="1">
    <source>
        <dbReference type="ARBA" id="ARBA00009054"/>
    </source>
</evidence>
<dbReference type="InterPro" id="IPR000740">
    <property type="entry name" value="GrpE"/>
</dbReference>
<dbReference type="InterPro" id="IPR009012">
    <property type="entry name" value="GrpE_head"/>
</dbReference>
<dbReference type="Gene3D" id="3.90.20.20">
    <property type="match status" value="1"/>
</dbReference>
<name>A0A381R7S7_9ZZZZ</name>
<keyword evidence="2" id="KW-0143">Chaperone</keyword>
<evidence type="ECO:0008006" key="4">
    <source>
        <dbReference type="Google" id="ProtNLM"/>
    </source>
</evidence>